<evidence type="ECO:0000313" key="3">
    <source>
        <dbReference type="Proteomes" id="UP001177023"/>
    </source>
</evidence>
<dbReference type="EMBL" id="CATQJA010002691">
    <property type="protein sequence ID" value="CAJ0584320.1"/>
    <property type="molecule type" value="Genomic_DNA"/>
</dbReference>
<feature type="region of interest" description="Disordered" evidence="1">
    <location>
        <begin position="301"/>
        <end position="339"/>
    </location>
</feature>
<name>A0AA36DDA5_9BILA</name>
<feature type="compositionally biased region" description="Basic and acidic residues" evidence="1">
    <location>
        <begin position="430"/>
        <end position="439"/>
    </location>
</feature>
<gene>
    <name evidence="2" type="ORF">MSPICULIGERA_LOCUS22379</name>
</gene>
<evidence type="ECO:0000313" key="2">
    <source>
        <dbReference type="EMBL" id="CAJ0584320.1"/>
    </source>
</evidence>
<accession>A0AA36DDA5</accession>
<dbReference type="Proteomes" id="UP001177023">
    <property type="component" value="Unassembled WGS sequence"/>
</dbReference>
<dbReference type="PANTHER" id="PTHR47372">
    <property type="entry name" value="DAUER UP-REGULATED-RELATED"/>
    <property type="match status" value="1"/>
</dbReference>
<reference evidence="2" key="1">
    <citation type="submission" date="2023-06" db="EMBL/GenBank/DDBJ databases">
        <authorList>
            <person name="Delattre M."/>
        </authorList>
    </citation>
    <scope>NUCLEOTIDE SEQUENCE</scope>
    <source>
        <strain evidence="2">AF72</strain>
    </source>
</reference>
<dbReference type="AlphaFoldDB" id="A0AA36DDA5"/>
<dbReference type="Gene3D" id="6.10.140.1430">
    <property type="match status" value="3"/>
</dbReference>
<dbReference type="SUPFAM" id="SSF58113">
    <property type="entry name" value="Apolipoprotein A-I"/>
    <property type="match status" value="1"/>
</dbReference>
<evidence type="ECO:0000256" key="1">
    <source>
        <dbReference type="SAM" id="MobiDB-lite"/>
    </source>
</evidence>
<feature type="region of interest" description="Disordered" evidence="1">
    <location>
        <begin position="262"/>
        <end position="287"/>
    </location>
</feature>
<keyword evidence="3" id="KW-1185">Reference proteome</keyword>
<protein>
    <submittedName>
        <fullName evidence="2">Uncharacterized protein</fullName>
    </submittedName>
</protein>
<proteinExistence type="predicted"/>
<sequence>MLPASRIAAVALSKNLAANCARTTSVAFVHIDRHNPPGIGEKHEQMKMSTENMEHRKDAMTQKAKHIKDNVTDSNMGETIKDIKENLGDKVYNAKESVKETAQEAKEAVTGNKTMGEKMGDLKDKAVEKAHDAKEYMMGEKSMGEKAEDLKDTVKGKAHEMKGYGKAKLDEAKDKAEDAYDRSGKTASSTMEQVKEKVADTYQQAKEVVGEKVQQAKEVVGEKVDELKTMMGGKEVKANPNEFVPHFEVMENSYFDNIHDIDRIKGQGQPGPAARQPRTKNRPDGLQEESHFDYDLTMDRGDSQRTQEKVQQAQEDPHLQEKLKKETEKRSKLADPDPEQFVPRKEMADNAYFDHQHNTDTMQAKQEGLLKMSLSDILREELERRQISLGDLSGDFSAHMEVTENQYFDDIHNVDEMKRDQTPGEEADAESERAGKKMDPFMTEKSGEAHLRK</sequence>
<organism evidence="2 3">
    <name type="scientific">Mesorhabditis spiculigera</name>
    <dbReference type="NCBI Taxonomy" id="96644"/>
    <lineage>
        <taxon>Eukaryota</taxon>
        <taxon>Metazoa</taxon>
        <taxon>Ecdysozoa</taxon>
        <taxon>Nematoda</taxon>
        <taxon>Chromadorea</taxon>
        <taxon>Rhabditida</taxon>
        <taxon>Rhabditina</taxon>
        <taxon>Rhabditomorpha</taxon>
        <taxon>Rhabditoidea</taxon>
        <taxon>Rhabditidae</taxon>
        <taxon>Mesorhabditinae</taxon>
        <taxon>Mesorhabditis</taxon>
    </lineage>
</organism>
<comment type="caution">
    <text evidence="2">The sequence shown here is derived from an EMBL/GenBank/DDBJ whole genome shotgun (WGS) entry which is preliminary data.</text>
</comment>
<feature type="non-terminal residue" evidence="2">
    <location>
        <position position="453"/>
    </location>
</feature>
<feature type="compositionally biased region" description="Basic and acidic residues" evidence="1">
    <location>
        <begin position="315"/>
        <end position="335"/>
    </location>
</feature>
<feature type="region of interest" description="Disordered" evidence="1">
    <location>
        <begin position="418"/>
        <end position="453"/>
    </location>
</feature>
<dbReference type="PANTHER" id="PTHR47372:SF11">
    <property type="entry name" value="RE19971P"/>
    <property type="match status" value="1"/>
</dbReference>